<evidence type="ECO:0000313" key="3">
    <source>
        <dbReference type="EMBL" id="AOO13087.1"/>
    </source>
</evidence>
<accession>A0A127KND6</accession>
<gene>
    <name evidence="3" type="ORF">W2100709_210</name>
    <name evidence="2" type="ORF">W270710_209</name>
</gene>
<evidence type="ECO:0000313" key="2">
    <source>
        <dbReference type="EMBL" id="AMO43448.1"/>
    </source>
</evidence>
<proteinExistence type="predicted"/>
<evidence type="ECO:0000256" key="1">
    <source>
        <dbReference type="SAM" id="MobiDB-lite"/>
    </source>
</evidence>
<dbReference type="EMBL" id="KX349297">
    <property type="protein sequence ID" value="AOO13087.1"/>
    <property type="molecule type" value="Genomic_DNA"/>
</dbReference>
<feature type="region of interest" description="Disordered" evidence="1">
    <location>
        <begin position="67"/>
        <end position="120"/>
    </location>
</feature>
<evidence type="ECO:0000313" key="4">
    <source>
        <dbReference type="Proteomes" id="UP000225402"/>
    </source>
</evidence>
<dbReference type="Proteomes" id="UP000225402">
    <property type="component" value="Segment"/>
</dbReference>
<feature type="compositionally biased region" description="Basic and acidic residues" evidence="1">
    <location>
        <begin position="108"/>
        <end position="120"/>
    </location>
</feature>
<sequence>MNLTQDELWQTIDTLGWDVRNDNIVIEIGGTVVSGIHQGEDYNKKWATQYGVRKYNKDAFIVLKNLSRNDDTKSQPMDREHKPHHLRETAEPQDIVVNMDGGVGGSWEVKEGDDQPKPTV</sequence>
<feature type="compositionally biased region" description="Basic and acidic residues" evidence="1">
    <location>
        <begin position="67"/>
        <end position="90"/>
    </location>
</feature>
<name>A0A127KND6_9CAUD</name>
<reference evidence="2 5" key="2">
    <citation type="submission" date="2016-01" db="EMBL/GenBank/DDBJ databases">
        <title>The genomic content and context of auxiliary metabolic genes in marine cyanophages.</title>
        <authorList>
            <person name="Marston M.F."/>
            <person name="Martiny J.B.H."/>
            <person name="Crummett L.T."/>
        </authorList>
    </citation>
    <scope>NUCLEOTIDE SEQUENCE [LARGE SCALE GENOMIC DNA]</scope>
    <source>
        <strain evidence="2">W2_07_0710</strain>
    </source>
</reference>
<reference evidence="3 4" key="1">
    <citation type="journal article" date="2016" name="Environ. Microbiol.">
        <title>Genomic diversification of marine cyanophages into stable ecotypes.</title>
        <authorList>
            <person name="Marston M.F."/>
            <person name="Martiny J.B."/>
        </authorList>
    </citation>
    <scope>NUCLEOTIDE SEQUENCE [LARGE SCALE GENOMIC DNA]</scope>
    <source>
        <strain evidence="3">W2_10_0709</strain>
    </source>
</reference>
<protein>
    <submittedName>
        <fullName evidence="2">Uncharacterized protein</fullName>
    </submittedName>
</protein>
<dbReference type="EMBL" id="KU594607">
    <property type="protein sequence ID" value="AMO43448.1"/>
    <property type="molecule type" value="Genomic_DNA"/>
</dbReference>
<evidence type="ECO:0000313" key="5">
    <source>
        <dbReference type="Proteomes" id="UP000225786"/>
    </source>
</evidence>
<dbReference type="Proteomes" id="UP000225786">
    <property type="component" value="Segment"/>
</dbReference>
<organism evidence="2 5">
    <name type="scientific">Cyanophage S-RIM44</name>
    <dbReference type="NCBI Taxonomy" id="1278485"/>
    <lineage>
        <taxon>Viruses</taxon>
        <taxon>Duplodnaviria</taxon>
        <taxon>Heunggongvirae</taxon>
        <taxon>Uroviricota</taxon>
        <taxon>Caudoviricetes</taxon>
        <taxon>Pantevenvirales</taxon>
        <taxon>Kyanoviridae</taxon>
        <taxon>Vellamovirus</taxon>
        <taxon>Vellamovirus rhodeisland44</taxon>
    </lineage>
</organism>